<dbReference type="PANTHER" id="PTHR11487:SF0">
    <property type="entry name" value="S-ACYL FATTY ACID SYNTHASE THIOESTERASE, MEDIUM CHAIN"/>
    <property type="match status" value="1"/>
</dbReference>
<feature type="domain" description="Thioesterase" evidence="2">
    <location>
        <begin position="3"/>
        <end position="223"/>
    </location>
</feature>
<dbReference type="Gene3D" id="3.40.50.1820">
    <property type="entry name" value="alpha/beta hydrolase"/>
    <property type="match status" value="1"/>
</dbReference>
<dbReference type="Pfam" id="PF00975">
    <property type="entry name" value="Thioesterase"/>
    <property type="match status" value="1"/>
</dbReference>
<dbReference type="PANTHER" id="PTHR11487">
    <property type="entry name" value="THIOESTERASE"/>
    <property type="match status" value="1"/>
</dbReference>
<reference evidence="3 4" key="1">
    <citation type="submission" date="2019-09" db="EMBL/GenBank/DDBJ databases">
        <title>Taxonomy of Antarctic Massilia spp.: description of Massilia rubra sp. nov., Massilia aquatica sp. nov., Massilia mucilaginosa sp. nov., Massilia frigida sp. nov. isolated from streams, lakes and regoliths.</title>
        <authorList>
            <person name="Holochova P."/>
            <person name="Sedlacek I."/>
            <person name="Kralova S."/>
            <person name="Maslanova I."/>
            <person name="Busse H.-J."/>
            <person name="Stankova E."/>
            <person name="Vrbovska V."/>
            <person name="Kovarovic V."/>
            <person name="Bartak M."/>
            <person name="Svec P."/>
            <person name="Pantucek R."/>
        </authorList>
    </citation>
    <scope>NUCLEOTIDE SEQUENCE [LARGE SCALE GENOMIC DNA]</scope>
    <source>
        <strain evidence="3 4">CCM 8693</strain>
    </source>
</reference>
<gene>
    <name evidence="3" type="ORF">F1609_16490</name>
</gene>
<dbReference type="InterPro" id="IPR029058">
    <property type="entry name" value="AB_hydrolase_fold"/>
</dbReference>
<evidence type="ECO:0000313" key="4">
    <source>
        <dbReference type="Proteomes" id="UP000819052"/>
    </source>
</evidence>
<dbReference type="InterPro" id="IPR012223">
    <property type="entry name" value="TEII"/>
</dbReference>
<dbReference type="Proteomes" id="UP000819052">
    <property type="component" value="Unassembled WGS sequence"/>
</dbReference>
<dbReference type="RefSeq" id="WP_167077519.1">
    <property type="nucleotide sequence ID" value="NZ_VVIW01000009.1"/>
</dbReference>
<proteinExistence type="inferred from homology"/>
<comment type="caution">
    <text evidence="3">The sequence shown here is derived from an EMBL/GenBank/DDBJ whole genome shotgun (WGS) entry which is preliminary data.</text>
</comment>
<evidence type="ECO:0000313" key="3">
    <source>
        <dbReference type="EMBL" id="NHZ41748.1"/>
    </source>
</evidence>
<dbReference type="EMBL" id="VVIW01000009">
    <property type="protein sequence ID" value="NHZ41748.1"/>
    <property type="molecule type" value="Genomic_DNA"/>
</dbReference>
<dbReference type="SUPFAM" id="SSF53474">
    <property type="entry name" value="alpha/beta-Hydrolases"/>
    <property type="match status" value="1"/>
</dbReference>
<keyword evidence="4" id="KW-1185">Reference proteome</keyword>
<comment type="similarity">
    <text evidence="1">Belongs to the thioesterase family.</text>
</comment>
<evidence type="ECO:0000259" key="2">
    <source>
        <dbReference type="Pfam" id="PF00975"/>
    </source>
</evidence>
<sequence length="235" mass="25388">MMLFCIPYAGGDSEVFRGWQEALGPVAQVVGAELPGRGRRYREALLHSMPELVADLARQCDTPGPLALLGYSFGSTVAHALACHLEGQGRTLRRLFVGGSRAPFLPPVPPLRHQMSDAQLAAELAAMSGTDPDVLANAELMSMFLPILRADFRVVETWQASPQETVRCPLTVFGAEADAFVPGADLREWTRLGANGARVRLYPGDHFVIRSQRASICRGIRADLAHDALADAALT</sequence>
<organism evidence="3 4">
    <name type="scientific">Massilia aquatica</name>
    <dbReference type="NCBI Taxonomy" id="2609000"/>
    <lineage>
        <taxon>Bacteria</taxon>
        <taxon>Pseudomonadati</taxon>
        <taxon>Pseudomonadota</taxon>
        <taxon>Betaproteobacteria</taxon>
        <taxon>Burkholderiales</taxon>
        <taxon>Oxalobacteraceae</taxon>
        <taxon>Telluria group</taxon>
        <taxon>Massilia</taxon>
    </lineage>
</organism>
<dbReference type="InterPro" id="IPR001031">
    <property type="entry name" value="Thioesterase"/>
</dbReference>
<protein>
    <submittedName>
        <fullName evidence="3">Thioesterase</fullName>
    </submittedName>
</protein>
<accession>A0ABX0M9R7</accession>
<evidence type="ECO:0000256" key="1">
    <source>
        <dbReference type="ARBA" id="ARBA00007169"/>
    </source>
</evidence>
<name>A0ABX0M9R7_9BURK</name>